<name>A0A9N9CMC7_9GLOM</name>
<dbReference type="PANTHER" id="PTHR43329">
    <property type="entry name" value="EPOXIDE HYDROLASE"/>
    <property type="match status" value="1"/>
</dbReference>
<dbReference type="Proteomes" id="UP000789759">
    <property type="component" value="Unassembled WGS sequence"/>
</dbReference>
<keyword evidence="2" id="KW-1185">Reference proteome</keyword>
<organism evidence="1 2">
    <name type="scientific">Cetraspora pellucida</name>
    <dbReference type="NCBI Taxonomy" id="1433469"/>
    <lineage>
        <taxon>Eukaryota</taxon>
        <taxon>Fungi</taxon>
        <taxon>Fungi incertae sedis</taxon>
        <taxon>Mucoromycota</taxon>
        <taxon>Glomeromycotina</taxon>
        <taxon>Glomeromycetes</taxon>
        <taxon>Diversisporales</taxon>
        <taxon>Gigasporaceae</taxon>
        <taxon>Cetraspora</taxon>
    </lineage>
</organism>
<evidence type="ECO:0000313" key="1">
    <source>
        <dbReference type="EMBL" id="CAG8606440.1"/>
    </source>
</evidence>
<accession>A0A9N9CMC7</accession>
<dbReference type="OrthoDB" id="408373at2759"/>
<reference evidence="1" key="1">
    <citation type="submission" date="2021-06" db="EMBL/GenBank/DDBJ databases">
        <authorList>
            <person name="Kallberg Y."/>
            <person name="Tangrot J."/>
            <person name="Rosling A."/>
        </authorList>
    </citation>
    <scope>NUCLEOTIDE SEQUENCE</scope>
    <source>
        <strain evidence="1">FL966</strain>
    </source>
</reference>
<dbReference type="AlphaFoldDB" id="A0A9N9CMC7"/>
<gene>
    <name evidence="1" type="ORF">CPELLU_LOCUS7241</name>
</gene>
<protein>
    <submittedName>
        <fullName evidence="1">1716_t:CDS:1</fullName>
    </submittedName>
</protein>
<proteinExistence type="predicted"/>
<dbReference type="Gene3D" id="3.40.50.1820">
    <property type="entry name" value="alpha/beta hydrolase"/>
    <property type="match status" value="1"/>
</dbReference>
<dbReference type="EMBL" id="CAJVQA010004785">
    <property type="protein sequence ID" value="CAG8606440.1"/>
    <property type="molecule type" value="Genomic_DNA"/>
</dbReference>
<comment type="caution">
    <text evidence="1">The sequence shown here is derived from an EMBL/GenBank/DDBJ whole genome shotgun (WGS) entry which is preliminary data.</text>
</comment>
<evidence type="ECO:0000313" key="2">
    <source>
        <dbReference type="Proteomes" id="UP000789759"/>
    </source>
</evidence>
<dbReference type="InterPro" id="IPR029058">
    <property type="entry name" value="AB_hydrolase_fold"/>
</dbReference>
<sequence>MKIHRMDPQDPNSFRHKFCFVNGITYLSKGFRVIAPDLRGYDQTECIAKFEFFTLNTRGAFVVWRMCIYYSERVRAVASLCIPYIPPNDTYLSNEAFAEIYPQFEYMVYLSHPKAEIELDGNPEAFLKAVYRTSKPDDSRKIYDGNSMTEQLLKA</sequence>
<dbReference type="SUPFAM" id="SSF53474">
    <property type="entry name" value="alpha/beta-Hydrolases"/>
    <property type="match status" value="1"/>
</dbReference>